<keyword evidence="2" id="KW-1185">Reference proteome</keyword>
<sequence>MDANRFAKFRHSLLLVYGFLKHHDDENRQVEKVFTWLSQEFPELKEASLNAEEAEDFATKFQAFQSPRVEKTRVEKKSKEEVKKILAASVQNTDALTDYSNVDTVVNTEQDCLNKLDVLSKALTDAKKRLIYFSALQGEVLQKLKDISKCTISELGMKTGALVPQVVVITMQNTREEYRYQLRKLKEELRLKEWVLQRNMLPAANGTFPRSLNIMTILQFKLEERSNQFTDACKATKRMVLQESIAELKEVEKRRYQDLKEERKQSKVVRELKSISSAFNKTRHSPELRRVLCYKKNMAFQVGKTKALQAEELLLMVDIITDLNEDSVDEALVLRTFEVDRDFTRRSIVQGGDVQEENEKSHMNTQYQ</sequence>
<comment type="caution">
    <text evidence="1">The sequence shown here is derived from an EMBL/GenBank/DDBJ whole genome shotgun (WGS) entry which is preliminary data.</text>
</comment>
<evidence type="ECO:0000313" key="1">
    <source>
        <dbReference type="EMBL" id="PFX14634.1"/>
    </source>
</evidence>
<protein>
    <submittedName>
        <fullName evidence="1">Uncharacterized protein</fullName>
    </submittedName>
</protein>
<gene>
    <name evidence="1" type="ORF">AWC38_SpisGene21186</name>
</gene>
<name>A0A2B4R8G5_STYPI</name>
<proteinExistence type="predicted"/>
<dbReference type="Proteomes" id="UP000225706">
    <property type="component" value="Unassembled WGS sequence"/>
</dbReference>
<evidence type="ECO:0000313" key="2">
    <source>
        <dbReference type="Proteomes" id="UP000225706"/>
    </source>
</evidence>
<dbReference type="EMBL" id="LSMT01000752">
    <property type="protein sequence ID" value="PFX14634.1"/>
    <property type="molecule type" value="Genomic_DNA"/>
</dbReference>
<accession>A0A2B4R8G5</accession>
<dbReference type="AlphaFoldDB" id="A0A2B4R8G5"/>
<reference evidence="2" key="1">
    <citation type="journal article" date="2017" name="bioRxiv">
        <title>Comparative analysis of the genomes of Stylophora pistillata and Acropora digitifera provides evidence for extensive differences between species of corals.</title>
        <authorList>
            <person name="Voolstra C.R."/>
            <person name="Li Y."/>
            <person name="Liew Y.J."/>
            <person name="Baumgarten S."/>
            <person name="Zoccola D."/>
            <person name="Flot J.-F."/>
            <person name="Tambutte S."/>
            <person name="Allemand D."/>
            <person name="Aranda M."/>
        </authorList>
    </citation>
    <scope>NUCLEOTIDE SEQUENCE [LARGE SCALE GENOMIC DNA]</scope>
</reference>
<organism evidence="1 2">
    <name type="scientific">Stylophora pistillata</name>
    <name type="common">Smooth cauliflower coral</name>
    <dbReference type="NCBI Taxonomy" id="50429"/>
    <lineage>
        <taxon>Eukaryota</taxon>
        <taxon>Metazoa</taxon>
        <taxon>Cnidaria</taxon>
        <taxon>Anthozoa</taxon>
        <taxon>Hexacorallia</taxon>
        <taxon>Scleractinia</taxon>
        <taxon>Astrocoeniina</taxon>
        <taxon>Pocilloporidae</taxon>
        <taxon>Stylophora</taxon>
    </lineage>
</organism>